<dbReference type="InterPro" id="IPR050865">
    <property type="entry name" value="BEACH_Domain"/>
</dbReference>
<proteinExistence type="predicted"/>
<reference evidence="3" key="1">
    <citation type="submission" date="2022-08" db="EMBL/GenBank/DDBJ databases">
        <title>Novel sulphate-reducing endosymbionts in the free-living metamonad Anaeramoeba.</title>
        <authorList>
            <person name="Jerlstrom-Hultqvist J."/>
            <person name="Cepicka I."/>
            <person name="Gallot-Lavallee L."/>
            <person name="Salas-Leiva D."/>
            <person name="Curtis B.A."/>
            <person name="Zahonova K."/>
            <person name="Pipaliya S."/>
            <person name="Dacks J."/>
            <person name="Roger A.J."/>
        </authorList>
    </citation>
    <scope>NUCLEOTIDE SEQUENCE</scope>
    <source>
        <strain evidence="3">Busselton2</strain>
    </source>
</reference>
<evidence type="ECO:0000313" key="4">
    <source>
        <dbReference type="Proteomes" id="UP001146793"/>
    </source>
</evidence>
<protein>
    <submittedName>
        <fullName evidence="3">Uncharacterized protein</fullName>
    </submittedName>
</protein>
<gene>
    <name evidence="3" type="ORF">M0812_06459</name>
</gene>
<dbReference type="InterPro" id="IPR013320">
    <property type="entry name" value="ConA-like_dom_sf"/>
</dbReference>
<dbReference type="Proteomes" id="UP001146793">
    <property type="component" value="Unassembled WGS sequence"/>
</dbReference>
<feature type="compositionally biased region" description="Basic residues" evidence="1">
    <location>
        <begin position="538"/>
        <end position="550"/>
    </location>
</feature>
<dbReference type="EMBL" id="JANTQA010000012">
    <property type="protein sequence ID" value="KAJ3450288.1"/>
    <property type="molecule type" value="Genomic_DNA"/>
</dbReference>
<keyword evidence="2" id="KW-1133">Transmembrane helix</keyword>
<evidence type="ECO:0000256" key="1">
    <source>
        <dbReference type="SAM" id="MobiDB-lite"/>
    </source>
</evidence>
<dbReference type="PANTHER" id="PTHR13743:SF123">
    <property type="entry name" value="PROTEIN FAN"/>
    <property type="match status" value="1"/>
</dbReference>
<comment type="caution">
    <text evidence="3">The sequence shown here is derived from an EMBL/GenBank/DDBJ whole genome shotgun (WGS) entry which is preliminary data.</text>
</comment>
<dbReference type="SUPFAM" id="SSF49899">
    <property type="entry name" value="Concanavalin A-like lectins/glucanases"/>
    <property type="match status" value="1"/>
</dbReference>
<feature type="compositionally biased region" description="Low complexity" evidence="1">
    <location>
        <begin position="524"/>
        <end position="536"/>
    </location>
</feature>
<feature type="compositionally biased region" description="Low complexity" evidence="1">
    <location>
        <begin position="1031"/>
        <end position="1073"/>
    </location>
</feature>
<evidence type="ECO:0000313" key="3">
    <source>
        <dbReference type="EMBL" id="KAJ3450288.1"/>
    </source>
</evidence>
<feature type="region of interest" description="Disordered" evidence="1">
    <location>
        <begin position="508"/>
        <end position="573"/>
    </location>
</feature>
<feature type="transmembrane region" description="Helical" evidence="2">
    <location>
        <begin position="1519"/>
        <end position="1537"/>
    </location>
</feature>
<feature type="region of interest" description="Disordered" evidence="1">
    <location>
        <begin position="1031"/>
        <end position="1076"/>
    </location>
</feature>
<keyword evidence="2" id="KW-0472">Membrane</keyword>
<evidence type="ECO:0000256" key="2">
    <source>
        <dbReference type="SAM" id="Phobius"/>
    </source>
</evidence>
<sequence>MSFFFKKKKKKLQTQYEINSNSVVKTNKPESNIHSFTSDLKTKWEKLILLDLNDDPDQFKKGYCSFAKQFLKEYCNWKPEPRVVNEKMNENEWNDLIKENQLLPKRLIFDSVKVLSNFTKEIHETHLQLKNIETQEQQFGVENLGNYSSILCLDVMEIILRSDQQKFFVSNYRFEDLLINLIQSDYYYFKIITNLIFNEEKIKKATQFAKEKPICIELDEVESFLLLLQFIILEKVLDLFTSYHEFVSTVDKRTRIVKTINLYFVEKVVSYLLILSELFEKINLTQFLFHPIISIFNFLDLCFQMELNLSKERIANCINCMEHLFLIPKTPKLLNFTLNIKLLDSRHFENVISNLTINDLKKKQFQNYCKAIREDEKKYFHFQCLFIFLKMIQFIQKNQIFNDNEILSYFHLISFFDFFEYYSINYQINDKDLKTIDEFKNNKFQKNLVLIQQMNKKENLEKLENSHLNETINITKEEFIIFQKLKLPISHDIKHLLEEDLMYIQSTSSKKNVDENEDESEIKNQNNNENQDNDNWNWHKKKKNSKKNKIQKNTNSNNNNNTTTTTKTKLNKNNKQNKKELDILFPTLDPIIQTILELFNKIFFNNIENFKNIDINEESKPLPINLLLEFFELFSMNKKDKTSQYYSKLINPELLFNMLFLINNIQSEYLQYFEKIIWKILLSENFFTFFQNDYKIYIKKNDQFKFILLSKTVLLFFQKTLTNNDLNFDYPLIELFNLIEEIPESLQLISKLLKHWLNLFLNNFQSIKTSMIRTQTIDKLLHLFQTQLNLYPLTNNEKNKKFKTEKQLIISKNLQLIFRIMQLMYNDQIIAKNILNNNNLMKSFSLLILNSKSNIFVFNQFSQLLSTKFLLKDFPISTNFFIYLKKIIDFLYMDYLSFEKRHLLIEKDHVNKNNANDEKQIIGKNKENKKILNLMQMILDFLNQLILKNKFYIHKLFYESNLSKSIIIFLNINPKNNFLISNILKFFLNLFIQNKLKIKILNQFKNQLIESIPKLINLELKTYFDNKNKNNNNNNISSNSSNNNNNNISSSSSSSNNNNNNINININKNNSKNNNKKDDDNDVDFFELIYNKYLQPINSWIICSQEFATPKIKITQLIIPIFKITFLIKESYFFRKILLFFKTICENSSSNKTCCCSQELFPYLIKSYFKEIKGKDLDKNLIEQLLNPFLLMLGSHWISTKGLTSVFQILLKNLLKTTKKNISNEKTLNIFNLITKIFADRTNNCPSILFEFGGKSSSLIIPKTIILPEKGYSFCTWIYINQFPKVDREKNIKYESTLFSFKDSKKKYGVELVLRNDKLVYRIITPKLITFIKEKNVLKKTWFFLVISHSRLKKISQNSQVLLYKSNTGFSKKLNLKYLSKNVKLDTNSIGCNINLNYDVDDNKKKNNFFDGSLGTLNFLSINLTKEQIIFIQKLGTDNLLLQQFHEKIWFSLNAKMIQKKVCLDQSNDSQINAHIINVSSIQSKKIENVLSSIGGIRILLYLLQKLPNSTNNSHLCKLFYFVLFYFILFLILKIFCGNFGKFYF</sequence>
<organism evidence="3 4">
    <name type="scientific">Anaeramoeba flamelloides</name>
    <dbReference type="NCBI Taxonomy" id="1746091"/>
    <lineage>
        <taxon>Eukaryota</taxon>
        <taxon>Metamonada</taxon>
        <taxon>Anaeramoebidae</taxon>
        <taxon>Anaeramoeba</taxon>
    </lineage>
</organism>
<feature type="compositionally biased region" description="Low complexity" evidence="1">
    <location>
        <begin position="551"/>
        <end position="568"/>
    </location>
</feature>
<keyword evidence="2" id="KW-0812">Transmembrane</keyword>
<dbReference type="PANTHER" id="PTHR13743">
    <property type="entry name" value="BEIGE/BEACH-RELATED"/>
    <property type="match status" value="1"/>
</dbReference>
<name>A0AAV8ACR8_9EUKA</name>
<accession>A0AAV8ACR8</accession>